<evidence type="ECO:0000256" key="5">
    <source>
        <dbReference type="ARBA" id="ARBA00022692"/>
    </source>
</evidence>
<evidence type="ECO:0000313" key="10">
    <source>
        <dbReference type="EMBL" id="BAT61476.1"/>
    </source>
</evidence>
<gene>
    <name evidence="10" type="primary">epsL</name>
    <name evidence="10" type="ORF">GJW-30_1_04033</name>
</gene>
<evidence type="ECO:0000256" key="6">
    <source>
        <dbReference type="ARBA" id="ARBA00022989"/>
    </source>
</evidence>
<comment type="similarity">
    <text evidence="2">Belongs to the bacterial sugar transferase family.</text>
</comment>
<reference evidence="10 11" key="1">
    <citation type="submission" date="2015-08" db="EMBL/GenBank/DDBJ databases">
        <title>Investigation of the bacterial diversity of lava forest soil.</title>
        <authorList>
            <person name="Lee J.S."/>
        </authorList>
    </citation>
    <scope>NUCLEOTIDE SEQUENCE [LARGE SCALE GENOMIC DNA]</scope>
    <source>
        <strain evidence="10 11">GJW-30</strain>
    </source>
</reference>
<dbReference type="GO" id="GO:0016780">
    <property type="term" value="F:phosphotransferase activity, for other substituted phosphate groups"/>
    <property type="evidence" value="ECO:0007669"/>
    <property type="project" value="TreeGrafter"/>
</dbReference>
<dbReference type="GO" id="GO:0005886">
    <property type="term" value="C:plasma membrane"/>
    <property type="evidence" value="ECO:0007669"/>
    <property type="project" value="UniProtKB-SubCell"/>
</dbReference>
<evidence type="ECO:0000256" key="7">
    <source>
        <dbReference type="ARBA" id="ARBA00023136"/>
    </source>
</evidence>
<dbReference type="PANTHER" id="PTHR30576:SF4">
    <property type="entry name" value="UNDECAPRENYL-PHOSPHATE GALACTOSE PHOSPHOTRANSFERASE"/>
    <property type="match status" value="1"/>
</dbReference>
<evidence type="ECO:0000256" key="4">
    <source>
        <dbReference type="ARBA" id="ARBA00022679"/>
    </source>
</evidence>
<dbReference type="Pfam" id="PF02397">
    <property type="entry name" value="Bac_transf"/>
    <property type="match status" value="1"/>
</dbReference>
<sequence length="180" mass="20676">MILMVALLVRMSDRGPIFFSHQRVGYQYRPFGCIKFRTMVVDSQAVLANYLANNPEAQREWEVSRKLTHDPRVTPLGNILRLTSLDELPQLWNILRGDMSIVGPRPVVQDELRKYGVNAQFYAETRPGLTGAWQVSGRSDTQYETRVALDRAYVETWSMRKDVVIILRTIPAVIFSRGAY</sequence>
<keyword evidence="8" id="KW-0270">Exopolysaccharide synthesis</keyword>
<keyword evidence="7" id="KW-0472">Membrane</keyword>
<dbReference type="AlphaFoldDB" id="A0A0S3PZY0"/>
<keyword evidence="11" id="KW-1185">Reference proteome</keyword>
<evidence type="ECO:0000256" key="3">
    <source>
        <dbReference type="ARBA" id="ARBA00022475"/>
    </source>
</evidence>
<dbReference type="Proteomes" id="UP000236884">
    <property type="component" value="Chromosome"/>
</dbReference>
<keyword evidence="6" id="KW-1133">Transmembrane helix</keyword>
<protein>
    <submittedName>
        <fullName evidence="10">Putative sugar transferase EpsL</fullName>
        <ecNumber evidence="10">2.-.-.-</ecNumber>
    </submittedName>
</protein>
<feature type="domain" description="Bacterial sugar transferase" evidence="9">
    <location>
        <begin position="2"/>
        <end position="174"/>
    </location>
</feature>
<dbReference type="InterPro" id="IPR003362">
    <property type="entry name" value="Bact_transf"/>
</dbReference>
<evidence type="ECO:0000256" key="2">
    <source>
        <dbReference type="ARBA" id="ARBA00006464"/>
    </source>
</evidence>
<dbReference type="KEGG" id="vgo:GJW-30_1_04033"/>
<organism evidence="10 11">
    <name type="scientific">Variibacter gotjawalensis</name>
    <dbReference type="NCBI Taxonomy" id="1333996"/>
    <lineage>
        <taxon>Bacteria</taxon>
        <taxon>Pseudomonadati</taxon>
        <taxon>Pseudomonadota</taxon>
        <taxon>Alphaproteobacteria</taxon>
        <taxon>Hyphomicrobiales</taxon>
        <taxon>Nitrobacteraceae</taxon>
        <taxon>Variibacter</taxon>
    </lineage>
</organism>
<evidence type="ECO:0000259" key="9">
    <source>
        <dbReference type="Pfam" id="PF02397"/>
    </source>
</evidence>
<name>A0A0S3PZY0_9BRAD</name>
<dbReference type="PANTHER" id="PTHR30576">
    <property type="entry name" value="COLANIC BIOSYNTHESIS UDP-GLUCOSE LIPID CARRIER TRANSFERASE"/>
    <property type="match status" value="1"/>
</dbReference>
<comment type="subcellular location">
    <subcellularLocation>
        <location evidence="1">Cell membrane</location>
    </subcellularLocation>
</comment>
<dbReference type="EMBL" id="AP014946">
    <property type="protein sequence ID" value="BAT61476.1"/>
    <property type="molecule type" value="Genomic_DNA"/>
</dbReference>
<evidence type="ECO:0000256" key="8">
    <source>
        <dbReference type="ARBA" id="ARBA00023169"/>
    </source>
</evidence>
<keyword evidence="3" id="KW-1003">Cell membrane</keyword>
<dbReference type="EC" id="2.-.-.-" evidence="10"/>
<keyword evidence="4 10" id="KW-0808">Transferase</keyword>
<dbReference type="GO" id="GO:0000271">
    <property type="term" value="P:polysaccharide biosynthetic process"/>
    <property type="evidence" value="ECO:0007669"/>
    <property type="project" value="UniProtKB-KW"/>
</dbReference>
<evidence type="ECO:0000313" key="11">
    <source>
        <dbReference type="Proteomes" id="UP000236884"/>
    </source>
</evidence>
<proteinExistence type="inferred from homology"/>
<evidence type="ECO:0000256" key="1">
    <source>
        <dbReference type="ARBA" id="ARBA00004236"/>
    </source>
</evidence>
<accession>A0A0S3PZY0</accession>
<keyword evidence="5" id="KW-0812">Transmembrane</keyword>